<feature type="compositionally biased region" description="Basic and acidic residues" evidence="1">
    <location>
        <begin position="29"/>
        <end position="38"/>
    </location>
</feature>
<dbReference type="PIRSF" id="PIRSF019313">
    <property type="entry name" value="UCP019313"/>
    <property type="match status" value="1"/>
</dbReference>
<dbReference type="InterPro" id="IPR012426">
    <property type="entry name" value="SepF_arc"/>
</dbReference>
<gene>
    <name evidence="2" type="ORF">A3K92_00485</name>
</gene>
<organism evidence="2 3">
    <name type="scientific">Thermococcus gorgonarius</name>
    <dbReference type="NCBI Taxonomy" id="71997"/>
    <lineage>
        <taxon>Archaea</taxon>
        <taxon>Methanobacteriati</taxon>
        <taxon>Methanobacteriota</taxon>
        <taxon>Thermococci</taxon>
        <taxon>Thermococcales</taxon>
        <taxon>Thermococcaceae</taxon>
        <taxon>Thermococcus</taxon>
    </lineage>
</organism>
<dbReference type="EMBL" id="CP014855">
    <property type="protein sequence ID" value="ASJ00066.1"/>
    <property type="molecule type" value="Genomic_DNA"/>
</dbReference>
<dbReference type="InterPro" id="IPR038594">
    <property type="entry name" value="SepF-like_sf"/>
</dbReference>
<feature type="region of interest" description="Disordered" evidence="1">
    <location>
        <begin position="14"/>
        <end position="38"/>
    </location>
</feature>
<reference evidence="2 3" key="1">
    <citation type="submission" date="2016-03" db="EMBL/GenBank/DDBJ databases">
        <title>Complete genome sequence of Thermococcus gorgonarius.</title>
        <authorList>
            <person name="Oger P.M."/>
        </authorList>
    </citation>
    <scope>NUCLEOTIDE SEQUENCE [LARGE SCALE GENOMIC DNA]</scope>
    <source>
        <strain evidence="2 3">W-12</strain>
    </source>
</reference>
<dbReference type="RefSeq" id="WP_088884410.1">
    <property type="nucleotide sequence ID" value="NZ_CP014855.1"/>
</dbReference>
<accession>A0A2Z2M4D1</accession>
<dbReference type="AlphaFoldDB" id="A0A2Z2M4D1"/>
<evidence type="ECO:0008006" key="4">
    <source>
        <dbReference type="Google" id="ProtNLM"/>
    </source>
</evidence>
<dbReference type="Proteomes" id="UP000250134">
    <property type="component" value="Chromosome"/>
</dbReference>
<proteinExistence type="predicted"/>
<dbReference type="Pfam" id="PF04472">
    <property type="entry name" value="SepF"/>
    <property type="match status" value="1"/>
</dbReference>
<dbReference type="KEGG" id="tgg:A3K92_00485"/>
<sequence length="140" mass="15675">MGLFDGILKKEKDKPKRTVPVKEVSSSAKKKEGSSQVHREVDVIPLEEDVLAREIVKPQVRYVKKVVVTSYSDLEKISEELQNGNLVLVDLSPLEVKPDILEKVAEQVKGMTTALGGQLAKICKNEIRLLLVPEDIRFVK</sequence>
<dbReference type="Gene3D" id="3.30.110.150">
    <property type="entry name" value="SepF-like protein"/>
    <property type="match status" value="1"/>
</dbReference>
<dbReference type="GeneID" id="33330979"/>
<name>A0A2Z2M4D1_THEGO</name>
<evidence type="ECO:0000313" key="2">
    <source>
        <dbReference type="EMBL" id="ASJ00066.1"/>
    </source>
</evidence>
<evidence type="ECO:0000313" key="3">
    <source>
        <dbReference type="Proteomes" id="UP000250134"/>
    </source>
</evidence>
<dbReference type="OrthoDB" id="56189at2157"/>
<keyword evidence="3" id="KW-1185">Reference proteome</keyword>
<dbReference type="InterPro" id="IPR007561">
    <property type="entry name" value="Cell_div_SepF/SepF-rel"/>
</dbReference>
<evidence type="ECO:0000256" key="1">
    <source>
        <dbReference type="SAM" id="MobiDB-lite"/>
    </source>
</evidence>
<protein>
    <recommendedName>
        <fullName evidence="4">Cell division protein SepF</fullName>
    </recommendedName>
</protein>